<feature type="compositionally biased region" description="Low complexity" evidence="1">
    <location>
        <begin position="73"/>
        <end position="90"/>
    </location>
</feature>
<keyword evidence="3" id="KW-1185">Reference proteome</keyword>
<name>A0ABR8KUU5_9SPHN</name>
<dbReference type="EMBL" id="JACXLC010000001">
    <property type="protein sequence ID" value="MBD2842194.1"/>
    <property type="molecule type" value="Genomic_DNA"/>
</dbReference>
<reference evidence="2 3" key="1">
    <citation type="submission" date="2020-09" db="EMBL/GenBank/DDBJ databases">
        <authorList>
            <person name="Yoon J.-W."/>
        </authorList>
    </citation>
    <scope>NUCLEOTIDE SEQUENCE [LARGE SCALE GENOMIC DNA]</scope>
    <source>
        <strain evidence="2 3">KMU-140</strain>
    </source>
</reference>
<evidence type="ECO:0000256" key="1">
    <source>
        <dbReference type="SAM" id="MobiDB-lite"/>
    </source>
</evidence>
<dbReference type="Proteomes" id="UP000635384">
    <property type="component" value="Unassembled WGS sequence"/>
</dbReference>
<gene>
    <name evidence="2" type="ORF">IB285_07980</name>
</gene>
<protein>
    <submittedName>
        <fullName evidence="2">Uncharacterized protein</fullName>
    </submittedName>
</protein>
<dbReference type="RefSeq" id="WP_190787679.1">
    <property type="nucleotide sequence ID" value="NZ_JACXLC010000001.1"/>
</dbReference>
<accession>A0ABR8KUU5</accession>
<organism evidence="2 3">
    <name type="scientific">Erythrobacter rubeus</name>
    <dbReference type="NCBI Taxonomy" id="2760803"/>
    <lineage>
        <taxon>Bacteria</taxon>
        <taxon>Pseudomonadati</taxon>
        <taxon>Pseudomonadota</taxon>
        <taxon>Alphaproteobacteria</taxon>
        <taxon>Sphingomonadales</taxon>
        <taxon>Erythrobacteraceae</taxon>
        <taxon>Erythrobacter/Porphyrobacter group</taxon>
        <taxon>Erythrobacter</taxon>
    </lineage>
</organism>
<evidence type="ECO:0000313" key="2">
    <source>
        <dbReference type="EMBL" id="MBD2842194.1"/>
    </source>
</evidence>
<proteinExistence type="predicted"/>
<feature type="region of interest" description="Disordered" evidence="1">
    <location>
        <begin position="63"/>
        <end position="90"/>
    </location>
</feature>
<comment type="caution">
    <text evidence="2">The sequence shown here is derived from an EMBL/GenBank/DDBJ whole genome shotgun (WGS) entry which is preliminary data.</text>
</comment>
<sequence length="90" mass="9582">MIAATLSVLISVVTIATALALVDFWLRASSAYALLKRQSDLVKAGFVPQVEARVVRLRPAAPRGSSAATRPFATRLPRRASLPARLRGAA</sequence>
<evidence type="ECO:0000313" key="3">
    <source>
        <dbReference type="Proteomes" id="UP000635384"/>
    </source>
</evidence>